<reference evidence="1" key="1">
    <citation type="submission" date="2021-11" db="EMBL/GenBank/DDBJ databases">
        <title>Fusarium solani-melongenae Genome sequencing and assembly.</title>
        <authorList>
            <person name="Xie S."/>
            <person name="Huang L."/>
            <person name="Zhang X."/>
        </authorList>
    </citation>
    <scope>NUCLEOTIDE SEQUENCE</scope>
    <source>
        <strain evidence="1">CRI 24-3</strain>
    </source>
</reference>
<dbReference type="EMBL" id="CP090033">
    <property type="protein sequence ID" value="UPK94949.1"/>
    <property type="molecule type" value="Genomic_DNA"/>
</dbReference>
<evidence type="ECO:0000313" key="1">
    <source>
        <dbReference type="EMBL" id="UPK94949.1"/>
    </source>
</evidence>
<gene>
    <name evidence="1" type="ORF">LCI18_005884</name>
</gene>
<dbReference type="Proteomes" id="UP000830768">
    <property type="component" value="Chromosome 4"/>
</dbReference>
<organism evidence="1 2">
    <name type="scientific">Fusarium solani subsp. cucurbitae</name>
    <name type="common">Neocosmosporum cucurbitae</name>
    <dbReference type="NCBI Taxonomy" id="2747967"/>
    <lineage>
        <taxon>Eukaryota</taxon>
        <taxon>Fungi</taxon>
        <taxon>Dikarya</taxon>
        <taxon>Ascomycota</taxon>
        <taxon>Pezizomycotina</taxon>
        <taxon>Sordariomycetes</taxon>
        <taxon>Hypocreomycetidae</taxon>
        <taxon>Hypocreales</taxon>
        <taxon>Nectriaceae</taxon>
        <taxon>Fusarium</taxon>
        <taxon>Fusarium solani species complex</taxon>
    </lineage>
</organism>
<name>A0ACD3Z157_FUSSC</name>
<accession>A0ACD3Z157</accession>
<proteinExistence type="predicted"/>
<protein>
    <submittedName>
        <fullName evidence="1">Uncharacterized protein</fullName>
    </submittedName>
</protein>
<keyword evidence="2" id="KW-1185">Reference proteome</keyword>
<sequence length="1256" mass="142366">MSCSQLSEVTLSLLFFSEISPFEVELMLFKVKNHSEITYNSSVRYEDRIEPLGVSQDTAASILSCAIKVKGSSDYLQAEFDSTSSLHCAYHCTFITVADVLGLRRVNLREHMSLMPLQTIDSTHVVTAITWGFRNTFVINHKFPGNSATPEVERAFCRDLSRLKSFTESIAGHPEPDSHGASPLELRHTFYLYSDATSEGLKMAGLDEMRTFVHLHLADLPRTNQGRGFPLSYTLLPIDKLHMHIPGFQSIVVTPITLPIEDFTELMGHFDEFSSCKKRRGNYYKSLLEKRPYVSEDHIRVVHNAIGYLNGWKTGLQERLVLMLKDIRMGSQTPSPGCPRYISPMIGQETEKLLFLTEAVAAGAIYIGHGEAPLQKIKTPSNDPGCYALLLSTATIQQKIIWSQQCSYLMRLLGRSTQDKPIYVVDCDAPSCRVQLQEAVVREKQSGRDLVTELVWEHPLDLPTNFDPDTQNEWDTRRNEKNPVPPENGPSWDFPAATDTGENEDAQDTEDADELEPPPEYCSARYAPGSLKITDDEDDKKPMNRRFIRIPCPGIRCNNNTPREWKCFQCSVPLEFGVTDDYIYCDCGHYLYSSYDFKCNGKNHGPGFDKYPSHTLLAMLRSLKSLKSDSINILILGETGVGKSTLINGFANYLTYNTLDEAKAAKQLTVLIPCSLSTQIMDRDDPNDEILEYAVHAGGSRDHERDGIKGQSATQQTNLYPITISTTTYRLFDTPGIGDTRGAQYDKENMADMMKTLSDYDVLHGILILLKSNSPRLNLLFKFCIKELLTHLHRSAVSNVVFGFTNTRISNYAPGDAYAPLKKLLEEHGDLGLALRKSNIYCFDSESFRYLATHFSKLPVSNEDDMRKSWKHSKEESQRLVKHFQSITPHNDNNTLNMNGARDQVTRLMRPISEISHRISINMKLKGDQLLEKLYPEIIQTKIRKLSKSQTVCNRPNCIEIREIGNGNSVKVHKRICHAECNLTNVKQEALADPALLKCRAFKRGKKEKCTKCSCHWQQHMHILYEVYEVKERVRDEEIKRMIDNNDDEIDIRQKAVINAKELRGEYGDELRKMQEARAWFVVFLTKNVMAPINDTTVGYLDMLIEDEITSFEASKKLGLAVDKDKKKEKIKALRKDRQAHLELVEAFQQNNHEFQDQHLTKEGIQDLVKSLYNLKHFGKDLKSLESTITSSHKATLRERPFRVSRPGGGQAARSASEKRPSGEGAVVVHSGKHESRRKRGGQGGLGGWLPSLTRR</sequence>
<evidence type="ECO:0000313" key="2">
    <source>
        <dbReference type="Proteomes" id="UP000830768"/>
    </source>
</evidence>